<evidence type="ECO:0000259" key="2">
    <source>
        <dbReference type="Pfam" id="PF08327"/>
    </source>
</evidence>
<dbReference type="Gene3D" id="3.30.530.20">
    <property type="match status" value="1"/>
</dbReference>
<dbReference type="RefSeq" id="WP_239264446.1">
    <property type="nucleotide sequence ID" value="NZ_JAKRCV010000031.1"/>
</dbReference>
<gene>
    <name evidence="3" type="ORF">MHL29_10380</name>
</gene>
<accession>A0ABS9Q344</accession>
<keyword evidence="4" id="KW-1185">Reference proteome</keyword>
<dbReference type="InterPro" id="IPR013538">
    <property type="entry name" value="ASHA1/2-like_C"/>
</dbReference>
<dbReference type="SUPFAM" id="SSF55961">
    <property type="entry name" value="Bet v1-like"/>
    <property type="match status" value="1"/>
</dbReference>
<protein>
    <submittedName>
        <fullName evidence="3">SRPBCC family protein</fullName>
    </submittedName>
</protein>
<sequence length="165" mass="18226">MDVRELHGTVSHDDGLTLTLTRDVAIPVEELWSWITDSDRTARWYGPWSGEGRVGATIQVTMASEEGSPTMGMRITECSRPHRLGLASDAPPPFAWPLALECAPRDGGSSITLRHTQIPPEMSMGDIGPGWEFYLDHLVCAIEGREAAPFEDYLRDLSERYAALA</sequence>
<organism evidence="3 4">
    <name type="scientific">Arsenicicoccus bolidensis</name>
    <dbReference type="NCBI Taxonomy" id="229480"/>
    <lineage>
        <taxon>Bacteria</taxon>
        <taxon>Bacillati</taxon>
        <taxon>Actinomycetota</taxon>
        <taxon>Actinomycetes</taxon>
        <taxon>Micrococcales</taxon>
        <taxon>Intrasporangiaceae</taxon>
        <taxon>Arsenicicoccus</taxon>
    </lineage>
</organism>
<comment type="caution">
    <text evidence="3">The sequence shown here is derived from an EMBL/GenBank/DDBJ whole genome shotgun (WGS) entry which is preliminary data.</text>
</comment>
<feature type="domain" description="Activator of Hsp90 ATPase homologue 1/2-like C-terminal" evidence="2">
    <location>
        <begin position="26"/>
        <end position="139"/>
    </location>
</feature>
<reference evidence="3 4" key="1">
    <citation type="submission" date="2022-02" db="EMBL/GenBank/DDBJ databases">
        <title>Uncovering new skin microbiome diversity through culturing and metagenomics.</title>
        <authorList>
            <person name="Conlan S."/>
            <person name="Deming C."/>
            <person name="Nisc Comparative Sequencing Program N."/>
            <person name="Segre J.A."/>
        </authorList>
    </citation>
    <scope>NUCLEOTIDE SEQUENCE [LARGE SCALE GENOMIC DNA]</scope>
    <source>
        <strain evidence="3 4">ACRQZ</strain>
    </source>
</reference>
<dbReference type="Proteomes" id="UP001521931">
    <property type="component" value="Unassembled WGS sequence"/>
</dbReference>
<evidence type="ECO:0000313" key="4">
    <source>
        <dbReference type="Proteomes" id="UP001521931"/>
    </source>
</evidence>
<comment type="similarity">
    <text evidence="1">Belongs to the AHA1 family.</text>
</comment>
<dbReference type="CDD" id="cd08899">
    <property type="entry name" value="SRPBCC_CalC_Aha1-like_6"/>
    <property type="match status" value="1"/>
</dbReference>
<name>A0ABS9Q344_9MICO</name>
<dbReference type="EMBL" id="JAKRCV010000031">
    <property type="protein sequence ID" value="MCG7322290.1"/>
    <property type="molecule type" value="Genomic_DNA"/>
</dbReference>
<proteinExistence type="inferred from homology"/>
<evidence type="ECO:0000256" key="1">
    <source>
        <dbReference type="ARBA" id="ARBA00006817"/>
    </source>
</evidence>
<evidence type="ECO:0000313" key="3">
    <source>
        <dbReference type="EMBL" id="MCG7322290.1"/>
    </source>
</evidence>
<dbReference type="InterPro" id="IPR023393">
    <property type="entry name" value="START-like_dom_sf"/>
</dbReference>
<dbReference type="Pfam" id="PF08327">
    <property type="entry name" value="AHSA1"/>
    <property type="match status" value="1"/>
</dbReference>